<dbReference type="InterPro" id="IPR036318">
    <property type="entry name" value="FAD-bd_PCMH-like_sf"/>
</dbReference>
<keyword evidence="4" id="KW-0285">Flavoprotein</keyword>
<comment type="cofactor">
    <cofactor evidence="17">
        <name>Mo-molybdopterin</name>
        <dbReference type="ChEBI" id="CHEBI:71302"/>
    </cofactor>
    <text evidence="17">Binds 1 Mo-molybdopterin (Mo-MPT) cofactor per subunit.</text>
</comment>
<feature type="binding site" evidence="17">
    <location>
        <position position="123"/>
    </location>
    <ligand>
        <name>[2Fe-2S] cluster</name>
        <dbReference type="ChEBI" id="CHEBI:190135"/>
        <label>2</label>
    </ligand>
</feature>
<evidence type="ECO:0000256" key="16">
    <source>
        <dbReference type="PIRSR" id="PIRSR000127-2"/>
    </source>
</evidence>
<dbReference type="Pfam" id="PF03450">
    <property type="entry name" value="CO_deh_flav_C"/>
    <property type="match status" value="1"/>
</dbReference>
<dbReference type="GO" id="GO:0009688">
    <property type="term" value="P:abscisic acid biosynthetic process"/>
    <property type="evidence" value="ECO:0007669"/>
    <property type="project" value="UniProtKB-KW"/>
</dbReference>
<dbReference type="SUPFAM" id="SSF54292">
    <property type="entry name" value="2Fe-2S ferredoxin-like"/>
    <property type="match status" value="1"/>
</dbReference>
<dbReference type="InterPro" id="IPR036856">
    <property type="entry name" value="Ald_Oxase/Xan_DH_a/b_sf"/>
</dbReference>
<dbReference type="PROSITE" id="PS51387">
    <property type="entry name" value="FAD_PCMH"/>
    <property type="match status" value="1"/>
</dbReference>
<keyword evidence="5 17" id="KW-0001">2Fe-2S</keyword>
<dbReference type="GO" id="GO:0051537">
    <property type="term" value="F:2 iron, 2 sulfur cluster binding"/>
    <property type="evidence" value="ECO:0007669"/>
    <property type="project" value="UniProtKB-KW"/>
</dbReference>
<dbReference type="SUPFAM" id="SSF47741">
    <property type="entry name" value="CO dehydrogenase ISP C-domain like"/>
    <property type="match status" value="1"/>
</dbReference>
<evidence type="ECO:0000256" key="4">
    <source>
        <dbReference type="ARBA" id="ARBA00022630"/>
    </source>
</evidence>
<dbReference type="Pfam" id="PF02738">
    <property type="entry name" value="MoCoBD_1"/>
    <property type="match status" value="1"/>
</dbReference>
<feature type="domain" description="2Fe-2S ferredoxin-type" evidence="18">
    <location>
        <begin position="14"/>
        <end position="101"/>
    </location>
</feature>
<feature type="domain" description="FAD-binding PCMH-type" evidence="19">
    <location>
        <begin position="239"/>
        <end position="427"/>
    </location>
</feature>
<evidence type="ECO:0000256" key="12">
    <source>
        <dbReference type="ARBA" id="ARBA00023027"/>
    </source>
</evidence>
<dbReference type="GO" id="GO:0009507">
    <property type="term" value="C:chloroplast"/>
    <property type="evidence" value="ECO:0007669"/>
    <property type="project" value="UniProtKB-ARBA"/>
</dbReference>
<dbReference type="InterPro" id="IPR016169">
    <property type="entry name" value="FAD-bd_PCMH_sub2"/>
</dbReference>
<dbReference type="InterPro" id="IPR002346">
    <property type="entry name" value="Mopterin_DH_FAD-bd"/>
</dbReference>
<dbReference type="SUPFAM" id="SSF56176">
    <property type="entry name" value="FAD-binding/transporter-associated domain-like"/>
    <property type="match status" value="1"/>
</dbReference>
<evidence type="ECO:0000256" key="13">
    <source>
        <dbReference type="ARBA" id="ARBA00023070"/>
    </source>
</evidence>
<keyword evidence="6 17" id="KW-0479">Metal-binding</keyword>
<evidence type="ECO:0000256" key="1">
    <source>
        <dbReference type="ARBA" id="ARBA00001974"/>
    </source>
</evidence>
<dbReference type="Pfam" id="PF01799">
    <property type="entry name" value="Fer2_2"/>
    <property type="match status" value="1"/>
</dbReference>
<dbReference type="GO" id="GO:0046872">
    <property type="term" value="F:metal ion binding"/>
    <property type="evidence" value="ECO:0007669"/>
    <property type="project" value="UniProtKB-KW"/>
</dbReference>
<dbReference type="FunFam" id="3.30.365.10:FF:000001">
    <property type="entry name" value="Xanthine dehydrogenase oxidase"/>
    <property type="match status" value="1"/>
</dbReference>
<comment type="similarity">
    <text evidence="2">Belongs to the xanthine dehydrogenase family.</text>
</comment>
<dbReference type="SUPFAM" id="SSF56003">
    <property type="entry name" value="Molybdenum cofactor-binding domain"/>
    <property type="match status" value="1"/>
</dbReference>
<proteinExistence type="inferred from homology"/>
<dbReference type="Gene3D" id="3.10.20.30">
    <property type="match status" value="1"/>
</dbReference>
<sequence length="1150" mass="126211">MEESETIKAATCPNSLVLAVNGERFELPSVDPSTTLLEFLRSHTRFKSVKLGCGQGGCGACVVLLSKYDPDREQVENFPVNSCLVLLCSVNGCSITTSEGIGNSKDGFHPIHKRFAGFHASQCGFCTPGMCMSLFSALVNAEKKDRPEPPPGFSKLTVSEAEKAISGNLCRCTGYRPIADACKSFAADVDMEDLGINSFWKKGEIGEVKESRLPFYSPNNQNCIYPEYLKDEFKSAMPLDSRRYSWCCPSTVEELQGLLEINLAEKGKRTRLVVGNTGMGYYPELRQYDKYIDLRYIPQLSMVKRERTGIEIGAAVTISKAIISLREENKDKSCSEDNLVFLKIADHMEKIASESIRNSATVGGNLVMAQRNYFPSDIATILLAVGTTVSILTGLKYEKLTLEEFLERPPLDSRSVLLSVQIPHWKHVENGQSTETDSKLLFETYRAAPRPLGNALPYLNAAFLADVSPCKTGVVVNKVQLAFGAYGTKHAIRAGTVEEYLDGKTLSIVVLYEALKLVRATVVPEDGISHSDYRSSLAVSYVFEFFGPFINEGAVMSNGLLDRCNGSLLEEMPKVNNNGDHFDLTESPALLSSAKQVVISSREYHPVGEPISKSGAAIQASGEAVYVDDIPSPTNCLHGAFIYSTKPLAWVKDVKFKSKSLPNGVAAVISFRDIPKGGENVGSRTMFGFEPLFADDLTRCAGQPLAFVVADTQKHADMAADMAVVDYDSKDLEPPILTVEEAVERSSFYEVPPFLYPSHVGDFSEGMAEADHKILSSEIKLGSQYYFYMETQTAFAVPDEDNCMVVYSSIQCPEFAHTVIARCLGVPAHNVRVITRRVGGGFGGKAIRAMPVATACALAAHKLCRPVRIYVNRKTDMIMTGGRHPMKITYSVGFKSNGNITALHLDILINSGMFVDISPIMPLNIVGALKKYDWGALSFDIKVCKTNHSSKSAMRGPGEMQGSFIAEAVIEDVASMLSMEVDSVRNQNLHKFDSLNEFYESSAGDPLDYTLPSIWDKLAKSSRFAQRIEMIKKFNNSNRWRKKGISRVPVINEVTLRPTPGKVSILWDGSVVVEVGGIELGQGLWTKVKQVTAFALSSIQCDGTEDLLEKVRVVQADTLGLVQGDLLLGALHLNQVVKLLDFVAICWLKD</sequence>
<dbReference type="InterPro" id="IPR016208">
    <property type="entry name" value="Ald_Oxase/xanthine_DH-like"/>
</dbReference>
<dbReference type="InterPro" id="IPR005107">
    <property type="entry name" value="CO_DH_flav_C"/>
</dbReference>
<feature type="binding site" evidence="16">
    <location>
        <position position="377"/>
    </location>
    <ligand>
        <name>FAD</name>
        <dbReference type="ChEBI" id="CHEBI:57692"/>
    </ligand>
</feature>
<comment type="cofactor">
    <cofactor evidence="17">
        <name>[2Fe-2S] cluster</name>
        <dbReference type="ChEBI" id="CHEBI:190135"/>
    </cofactor>
    <text evidence="17">Binds 2 [2Fe-2S] clusters.</text>
</comment>
<keyword evidence="12" id="KW-0520">NAD</keyword>
<evidence type="ECO:0000256" key="15">
    <source>
        <dbReference type="ARBA" id="ARBA00067017"/>
    </source>
</evidence>
<dbReference type="InterPro" id="IPR001041">
    <property type="entry name" value="2Fe-2S_ferredoxin-type"/>
</dbReference>
<evidence type="ECO:0000256" key="3">
    <source>
        <dbReference type="ARBA" id="ARBA00022505"/>
    </source>
</evidence>
<dbReference type="PANTHER" id="PTHR11908">
    <property type="entry name" value="XANTHINE DEHYDROGENASE"/>
    <property type="match status" value="1"/>
</dbReference>
<gene>
    <name evidence="20" type="ORF">ILEXP_LOCUS24124</name>
</gene>
<feature type="binding site" evidence="17">
    <location>
        <position position="172"/>
    </location>
    <ligand>
        <name>[2Fe-2S] cluster</name>
        <dbReference type="ChEBI" id="CHEBI:190135"/>
        <label>2</label>
    </ligand>
</feature>
<dbReference type="GO" id="GO:0009851">
    <property type="term" value="P:auxin biosynthetic process"/>
    <property type="evidence" value="ECO:0007669"/>
    <property type="project" value="UniProtKB-KW"/>
</dbReference>
<feature type="binding site" evidence="17">
    <location>
        <position position="83"/>
    </location>
    <ligand>
        <name>[2Fe-2S] cluster</name>
        <dbReference type="ChEBI" id="CHEBI:190135"/>
        <label>1</label>
    </ligand>
</feature>
<keyword evidence="21" id="KW-1185">Reference proteome</keyword>
<dbReference type="InterPro" id="IPR036884">
    <property type="entry name" value="2Fe-2S-bd_dom_sf"/>
</dbReference>
<dbReference type="PROSITE" id="PS00197">
    <property type="entry name" value="2FE2S_FER_1"/>
    <property type="match status" value="1"/>
</dbReference>
<dbReference type="InterPro" id="IPR006058">
    <property type="entry name" value="2Fe2S_fd_BS"/>
</dbReference>
<dbReference type="Gene3D" id="3.30.465.10">
    <property type="match status" value="1"/>
</dbReference>
<dbReference type="Proteomes" id="UP001642360">
    <property type="component" value="Unassembled WGS sequence"/>
</dbReference>
<comment type="cofactor">
    <cofactor evidence="1 16">
        <name>FAD</name>
        <dbReference type="ChEBI" id="CHEBI:57692"/>
    </cofactor>
</comment>
<dbReference type="Gene3D" id="3.90.1170.50">
    <property type="entry name" value="Aldehyde oxidase/xanthine dehydrogenase, a/b hammerhead"/>
    <property type="match status" value="1"/>
</dbReference>
<dbReference type="Gene3D" id="3.30.43.10">
    <property type="entry name" value="Uridine Diphospho-n-acetylenolpyruvylglucosamine Reductase, domain 2"/>
    <property type="match status" value="1"/>
</dbReference>
<comment type="caution">
    <text evidence="20">The sequence shown here is derived from an EMBL/GenBank/DDBJ whole genome shotgun (WGS) entry which is preliminary data.</text>
</comment>
<dbReference type="InterPro" id="IPR016166">
    <property type="entry name" value="FAD-bd_PCMH"/>
</dbReference>
<keyword evidence="8" id="KW-0937">Abscisic acid biosynthesis</keyword>
<dbReference type="EC" id="1.2.3.7" evidence="15"/>
<dbReference type="InterPro" id="IPR016167">
    <property type="entry name" value="FAD-bd_PCMH_sub1"/>
</dbReference>
<feature type="binding site" evidence="16">
    <location>
        <position position="446"/>
    </location>
    <ligand>
        <name>FAD</name>
        <dbReference type="ChEBI" id="CHEBI:57692"/>
    </ligand>
</feature>
<dbReference type="SMART" id="SM01008">
    <property type="entry name" value="Ald_Xan_dh_C"/>
    <property type="match status" value="1"/>
</dbReference>
<dbReference type="InterPro" id="IPR012675">
    <property type="entry name" value="Beta-grasp_dom_sf"/>
</dbReference>
<dbReference type="Pfam" id="PF00111">
    <property type="entry name" value="Fer2"/>
    <property type="match status" value="1"/>
</dbReference>
<evidence type="ECO:0000256" key="8">
    <source>
        <dbReference type="ARBA" id="ARBA00022865"/>
    </source>
</evidence>
<dbReference type="Gene3D" id="3.30.390.50">
    <property type="entry name" value="CO dehydrogenase flavoprotein, C-terminal domain"/>
    <property type="match status" value="1"/>
</dbReference>
<keyword evidence="13" id="KW-0073">Auxin biosynthesis</keyword>
<reference evidence="20 21" key="1">
    <citation type="submission" date="2024-02" db="EMBL/GenBank/DDBJ databases">
        <authorList>
            <person name="Vignale AGUSTIN F."/>
            <person name="Sosa J E."/>
            <person name="Modenutti C."/>
        </authorList>
    </citation>
    <scope>NUCLEOTIDE SEQUENCE [LARGE SCALE GENOMIC DNA]</scope>
</reference>
<comment type="cofactor">
    <cofactor evidence="14">
        <name>[2Fe-2S] cluster</name>
        <dbReference type="ChEBI" id="CHEBI:190135"/>
    </cofactor>
</comment>
<evidence type="ECO:0000256" key="11">
    <source>
        <dbReference type="ARBA" id="ARBA00023014"/>
    </source>
</evidence>
<evidence type="ECO:0000256" key="7">
    <source>
        <dbReference type="ARBA" id="ARBA00022827"/>
    </source>
</evidence>
<feature type="binding site" evidence="17">
    <location>
        <position position="61"/>
    </location>
    <ligand>
        <name>[2Fe-2S] cluster</name>
        <dbReference type="ChEBI" id="CHEBI:190135"/>
        <label>1</label>
    </ligand>
</feature>
<dbReference type="InterPro" id="IPR002888">
    <property type="entry name" value="2Fe-2S-bd"/>
</dbReference>
<dbReference type="InterPro" id="IPR008274">
    <property type="entry name" value="AldOxase/xan_DH_MoCoBD1"/>
</dbReference>
<evidence type="ECO:0000256" key="9">
    <source>
        <dbReference type="ARBA" id="ARBA00023002"/>
    </source>
</evidence>
<feature type="binding site" evidence="17">
    <location>
        <position position="811"/>
    </location>
    <ligand>
        <name>Mo-molybdopterin</name>
        <dbReference type="ChEBI" id="CHEBI:71302"/>
    </ligand>
    <ligandPart>
        <name>Mo</name>
        <dbReference type="ChEBI" id="CHEBI:28685"/>
    </ligandPart>
</feature>
<dbReference type="AlphaFoldDB" id="A0ABC8SFM7"/>
<keyword evidence="3 17" id="KW-0500">Molybdenum</keyword>
<organism evidence="20 21">
    <name type="scientific">Ilex paraguariensis</name>
    <name type="common">yerba mate</name>
    <dbReference type="NCBI Taxonomy" id="185542"/>
    <lineage>
        <taxon>Eukaryota</taxon>
        <taxon>Viridiplantae</taxon>
        <taxon>Streptophyta</taxon>
        <taxon>Embryophyta</taxon>
        <taxon>Tracheophyta</taxon>
        <taxon>Spermatophyta</taxon>
        <taxon>Magnoliopsida</taxon>
        <taxon>eudicotyledons</taxon>
        <taxon>Gunneridae</taxon>
        <taxon>Pentapetalae</taxon>
        <taxon>asterids</taxon>
        <taxon>campanulids</taxon>
        <taxon>Aquifoliales</taxon>
        <taxon>Aquifoliaceae</taxon>
        <taxon>Ilex</taxon>
    </lineage>
</organism>
<dbReference type="SUPFAM" id="SSF55447">
    <property type="entry name" value="CO dehydrogenase flavoprotein C-terminal domain-like"/>
    <property type="match status" value="1"/>
</dbReference>
<protein>
    <recommendedName>
        <fullName evidence="15">indole-3-acetaldehyde oxidase</fullName>
        <ecNumber evidence="15">1.2.3.7</ecNumber>
    </recommendedName>
</protein>
<dbReference type="FunFam" id="3.10.20.30:FF:000012">
    <property type="entry name" value="Xanthine dehydrogenase/oxidase"/>
    <property type="match status" value="1"/>
</dbReference>
<keyword evidence="10 17" id="KW-0408">Iron</keyword>
<evidence type="ECO:0000313" key="20">
    <source>
        <dbReference type="EMBL" id="CAK9155717.1"/>
    </source>
</evidence>
<dbReference type="Pfam" id="PF00941">
    <property type="entry name" value="FAD_binding_5"/>
    <property type="match status" value="1"/>
</dbReference>
<dbReference type="PANTHER" id="PTHR11908:SF132">
    <property type="entry name" value="ALDEHYDE OXIDASE 1-RELATED"/>
    <property type="match status" value="1"/>
</dbReference>
<name>A0ABC8SFM7_9AQUA</name>
<evidence type="ECO:0000256" key="14">
    <source>
        <dbReference type="ARBA" id="ARBA00034078"/>
    </source>
</evidence>
<evidence type="ECO:0000259" key="19">
    <source>
        <dbReference type="PROSITE" id="PS51387"/>
    </source>
</evidence>
<dbReference type="SUPFAM" id="SSF54665">
    <property type="entry name" value="CO dehydrogenase molybdoprotein N-domain-like"/>
    <property type="match status" value="1"/>
</dbReference>
<evidence type="ECO:0000256" key="10">
    <source>
        <dbReference type="ARBA" id="ARBA00023004"/>
    </source>
</evidence>
<dbReference type="InterPro" id="IPR036683">
    <property type="entry name" value="CO_DH_flav_C_dom_sf"/>
</dbReference>
<keyword evidence="9" id="KW-0560">Oxidoreductase</keyword>
<feature type="binding site" evidence="17">
    <location>
        <position position="126"/>
    </location>
    <ligand>
        <name>[2Fe-2S] cluster</name>
        <dbReference type="ChEBI" id="CHEBI:190135"/>
        <label>2</label>
    </ligand>
</feature>
<evidence type="ECO:0000259" key="18">
    <source>
        <dbReference type="PROSITE" id="PS51085"/>
    </source>
</evidence>
<feature type="binding site" evidence="17">
    <location>
        <position position="53"/>
    </location>
    <ligand>
        <name>[2Fe-2S] cluster</name>
        <dbReference type="ChEBI" id="CHEBI:190135"/>
        <label>1</label>
    </ligand>
</feature>
<dbReference type="Pfam" id="PF01315">
    <property type="entry name" value="Ald_Xan_dh_C"/>
    <property type="match status" value="1"/>
</dbReference>
<dbReference type="PIRSF" id="PIRSF000127">
    <property type="entry name" value="Xanthine_DH"/>
    <property type="match status" value="1"/>
</dbReference>
<keyword evidence="11 17" id="KW-0411">Iron-sulfur</keyword>
<evidence type="ECO:0000256" key="17">
    <source>
        <dbReference type="PIRSR" id="PIRSR000127-3"/>
    </source>
</evidence>
<feature type="binding site" evidence="17">
    <location>
        <position position="955"/>
    </location>
    <ligand>
        <name>Mo-molybdopterin</name>
        <dbReference type="ChEBI" id="CHEBI:71302"/>
    </ligand>
    <ligandPart>
        <name>Mo</name>
        <dbReference type="ChEBI" id="CHEBI:28685"/>
    </ligandPart>
</feature>
<feature type="binding site" evidence="17">
    <location>
        <position position="842"/>
    </location>
    <ligand>
        <name>Mo-molybdopterin</name>
        <dbReference type="ChEBI" id="CHEBI:71302"/>
    </ligand>
    <ligandPart>
        <name>Mo</name>
        <dbReference type="ChEBI" id="CHEBI:28685"/>
    </ligandPart>
</feature>
<dbReference type="InterPro" id="IPR037165">
    <property type="entry name" value="AldOxase/xan_DH_Mopterin-bd_sf"/>
</dbReference>
<evidence type="ECO:0000256" key="5">
    <source>
        <dbReference type="ARBA" id="ARBA00022714"/>
    </source>
</evidence>
<feature type="binding site" evidence="17">
    <location>
        <position position="58"/>
    </location>
    <ligand>
        <name>[2Fe-2S] cluster</name>
        <dbReference type="ChEBI" id="CHEBI:190135"/>
        <label>1</label>
    </ligand>
</feature>
<dbReference type="InterPro" id="IPR046867">
    <property type="entry name" value="AldOxase/xan_DH_MoCoBD2"/>
</dbReference>
<dbReference type="GO" id="GO:0050302">
    <property type="term" value="F:indole-3-acetaldehyde oxidase activity"/>
    <property type="evidence" value="ECO:0007669"/>
    <property type="project" value="UniProtKB-EC"/>
</dbReference>
<feature type="binding site" evidence="16">
    <location>
        <position position="417"/>
    </location>
    <ligand>
        <name>FAD</name>
        <dbReference type="ChEBI" id="CHEBI:57692"/>
    </ligand>
</feature>
<dbReference type="SMART" id="SM01092">
    <property type="entry name" value="CO_deh_flav_C"/>
    <property type="match status" value="1"/>
</dbReference>
<feature type="binding site" evidence="17">
    <location>
        <position position="170"/>
    </location>
    <ligand>
        <name>[2Fe-2S] cluster</name>
        <dbReference type="ChEBI" id="CHEBI:190135"/>
        <label>2</label>
    </ligand>
</feature>
<dbReference type="FunFam" id="1.10.150.120:FF:000006">
    <property type="entry name" value="Aldehyde oxidase"/>
    <property type="match status" value="1"/>
</dbReference>
<accession>A0ABC8SFM7</accession>
<dbReference type="GO" id="GO:0009055">
    <property type="term" value="F:electron transfer activity"/>
    <property type="evidence" value="ECO:0007669"/>
    <property type="project" value="UniProtKB-ARBA"/>
</dbReference>
<evidence type="ECO:0000256" key="2">
    <source>
        <dbReference type="ARBA" id="ARBA00006849"/>
    </source>
</evidence>
<dbReference type="GO" id="GO:0006124">
    <property type="term" value="P:ferredoxin metabolic process"/>
    <property type="evidence" value="ECO:0007669"/>
    <property type="project" value="UniProtKB-ARBA"/>
</dbReference>
<dbReference type="Pfam" id="PF20256">
    <property type="entry name" value="MoCoBD_2"/>
    <property type="match status" value="1"/>
</dbReference>
<dbReference type="InterPro" id="IPR000674">
    <property type="entry name" value="Ald_Oxase/Xan_DH_a/b"/>
</dbReference>
<evidence type="ECO:0000256" key="6">
    <source>
        <dbReference type="ARBA" id="ARBA00022723"/>
    </source>
</evidence>
<dbReference type="EMBL" id="CAUOFW020002727">
    <property type="protein sequence ID" value="CAK9155717.1"/>
    <property type="molecule type" value="Genomic_DNA"/>
</dbReference>
<dbReference type="InterPro" id="IPR036010">
    <property type="entry name" value="2Fe-2S_ferredoxin-like_sf"/>
</dbReference>
<keyword evidence="7 16" id="KW-0274">FAD</keyword>
<dbReference type="PROSITE" id="PS51085">
    <property type="entry name" value="2FE2S_FER_2"/>
    <property type="match status" value="1"/>
</dbReference>
<dbReference type="Gene3D" id="3.30.365.10">
    <property type="entry name" value="Aldehyde oxidase/xanthine dehydrogenase, molybdopterin binding domain"/>
    <property type="match status" value="4"/>
</dbReference>
<evidence type="ECO:0000313" key="21">
    <source>
        <dbReference type="Proteomes" id="UP001642360"/>
    </source>
</evidence>
<dbReference type="Gene3D" id="1.10.150.120">
    <property type="entry name" value="[2Fe-2S]-binding domain"/>
    <property type="match status" value="1"/>
</dbReference>